<feature type="compositionally biased region" description="Basic and acidic residues" evidence="1">
    <location>
        <begin position="2605"/>
        <end position="2617"/>
    </location>
</feature>
<dbReference type="GO" id="GO:0032040">
    <property type="term" value="C:small-subunit processome"/>
    <property type="evidence" value="ECO:0007669"/>
    <property type="project" value="TreeGrafter"/>
</dbReference>
<reference evidence="4 5" key="1">
    <citation type="submission" date="2008-07" db="EMBL/GenBank/DDBJ databases">
        <authorList>
            <person name="El-Sayed N."/>
            <person name="Caler E."/>
            <person name="Inman J."/>
            <person name="Amedeo P."/>
            <person name="Hass B."/>
            <person name="Wortman J."/>
        </authorList>
    </citation>
    <scope>NUCLEOTIDE SEQUENCE [LARGE SCALE GENOMIC DNA]</scope>
    <source>
        <strain evidence="5">ATCC 50983 / TXsc</strain>
    </source>
</reference>
<feature type="region of interest" description="Disordered" evidence="1">
    <location>
        <begin position="2563"/>
        <end position="2628"/>
    </location>
</feature>
<dbReference type="GeneID" id="9057707"/>
<name>C5K832_PERM5</name>
<dbReference type="InterPro" id="IPR011430">
    <property type="entry name" value="UTP20_N"/>
</dbReference>
<feature type="region of interest" description="Disordered" evidence="1">
    <location>
        <begin position="740"/>
        <end position="764"/>
    </location>
</feature>
<evidence type="ECO:0000259" key="3">
    <source>
        <dbReference type="Pfam" id="PF20416"/>
    </source>
</evidence>
<dbReference type="EMBL" id="GG671079">
    <property type="protein sequence ID" value="EER19717.1"/>
    <property type="molecule type" value="Genomic_DNA"/>
</dbReference>
<evidence type="ECO:0000259" key="2">
    <source>
        <dbReference type="Pfam" id="PF07539"/>
    </source>
</evidence>
<dbReference type="InterPro" id="IPR046523">
    <property type="entry name" value="UTP20_dom"/>
</dbReference>
<organism evidence="5">
    <name type="scientific">Perkinsus marinus (strain ATCC 50983 / TXsc)</name>
    <dbReference type="NCBI Taxonomy" id="423536"/>
    <lineage>
        <taxon>Eukaryota</taxon>
        <taxon>Sar</taxon>
        <taxon>Alveolata</taxon>
        <taxon>Perkinsozoa</taxon>
        <taxon>Perkinsea</taxon>
        <taxon>Perkinsida</taxon>
        <taxon>Perkinsidae</taxon>
        <taxon>Perkinsus</taxon>
    </lineage>
</organism>
<dbReference type="GO" id="GO:0030686">
    <property type="term" value="C:90S preribosome"/>
    <property type="evidence" value="ECO:0007669"/>
    <property type="project" value="TreeGrafter"/>
</dbReference>
<protein>
    <submittedName>
        <fullName evidence="4">Uncharacterized protein</fullName>
    </submittedName>
</protein>
<dbReference type="RefSeq" id="XP_002787921.1">
    <property type="nucleotide sequence ID" value="XM_002787875.1"/>
</dbReference>
<evidence type="ECO:0000313" key="5">
    <source>
        <dbReference type="Proteomes" id="UP000007800"/>
    </source>
</evidence>
<dbReference type="SUPFAM" id="SSF48371">
    <property type="entry name" value="ARM repeat"/>
    <property type="match status" value="2"/>
</dbReference>
<feature type="domain" description="U3 small nucleolar RNA-associated protein 20 N-terminal" evidence="2">
    <location>
        <begin position="873"/>
        <end position="1421"/>
    </location>
</feature>
<dbReference type="PANTHER" id="PTHR17695:SF11">
    <property type="entry name" value="SMALL SUBUNIT PROCESSOME COMPONENT 20 HOMOLOG"/>
    <property type="match status" value="1"/>
</dbReference>
<evidence type="ECO:0000256" key="1">
    <source>
        <dbReference type="SAM" id="MobiDB-lite"/>
    </source>
</evidence>
<accession>C5K832</accession>
<feature type="compositionally biased region" description="Acidic residues" evidence="1">
    <location>
        <begin position="2572"/>
        <end position="2600"/>
    </location>
</feature>
<proteinExistence type="predicted"/>
<dbReference type="InterPro" id="IPR052575">
    <property type="entry name" value="SSU_processome_comp_20"/>
</dbReference>
<evidence type="ECO:0000313" key="4">
    <source>
        <dbReference type="EMBL" id="EER19717.1"/>
    </source>
</evidence>
<dbReference type="OrthoDB" id="360653at2759"/>
<dbReference type="Pfam" id="PF20416">
    <property type="entry name" value="UTP20"/>
    <property type="match status" value="1"/>
</dbReference>
<keyword evidence="5" id="KW-1185">Reference proteome</keyword>
<dbReference type="Proteomes" id="UP000007800">
    <property type="component" value="Unassembled WGS sequence"/>
</dbReference>
<dbReference type="InParanoid" id="C5K832"/>
<gene>
    <name evidence="4" type="ORF">Pmar_PMAR012705</name>
</gene>
<sequence length="2857" mass="312504">MPPPGKRRSVGADTTKLQLQRTQAKRRKINGNTNRKEQNRHVFAGFAERIKTINATVTNNHEYLDTLSDESLHTSYLLQECRRWRLENRTADFDAALRELLPLVRTMPHILHHLDKICSIFVRHLRKEKSLALEPLLGMLPVLARDTRGELMPYFVDTIFGTLVWLLETRLEDPDAMEWIFQCMGYLFNYIRQFASESLAYLLRRSAITSSERTQGSFGVVLELSLKSPQLSDSVAIVITEACKGVGTTFHTKAGSILQTMLQWTRYHKGNTPTPDDEGDDDASSYPLMVNVFKRLLLTCHSSLPLLLANFGDLLLEGLPPVREVDEWVCLLEVFGTLGKATTLTTVEDGDDTEHSSSKATTIMDLVRGVMDSVVDSPMDSIRLCKALSEGYTLLPYFIDALGEEGRLDDLCEEVSLSVGETPTLEFIYGLHHSSRRDDDDDDSWSQLVCPIWNTLCSAFDTLTPEQMPNLAVAMRSFLDQVESGDVIDISATQGVCIAAARHTASSSSTTANDFAYLNLVAGIKEKDRFGEVVYTPKVAKAVNKALGRLHECTEPAIQALCIRLCPQSEVEKYAAIVMKSVECGSGSLEALGYRGWIPHDDDAIASLINACADTRGAVRESALSLLLGRFPHSTPISSALSMEATGPLGIDTERERMIRIGRLAESITTNTEATKEEIAISAKILVAEYTVPLSTLWPAATTALSKLVSDDPNGTTAGNRRGAVWQALKESIQSVWALTSRPQIQSTGDDDDDEQMSIEEGKGSMADRALIMAKAAEDDRQLPGPSTRHQQLCTAIAAVIGASPHMRKEKNLLDCLLTVAKDRAFICSEATEGELSRMAVEHLLGDSSLGHNKRRADMATIGLQILLQSRQWRDALKRYKKEILMLTDDKTFRDGLLKIPLGEGGESVVEEEEGTINRIADEDRSKVVTVIYRILLGKMSAKGGGIDKHGQTQATRRGQILTYIAGGRVDELGIFLDAMEAPLNSDLRKCCIGYLKALKDVQKAVGVRLGMHVPRIATRLVTLWGEVKDANYDAEFTNTIRKLIVQLLCDLLEKHPHDADYGTLLLPLKDDIGEWMDGMAHAGESSLVLNLFLSIASHGELFHLFKDLAPNFLSMIFVTRGNSGKCLNDACRLVTLLSRGGSEAAGLFKIAEDKLARRGVSYQKATRLRRRRIRRQQGDDREDEQDDGAELRALEEEYSDALKEGEGIIKEHIDEVLLSIGSSELGNAEVLKALTILAPLCEKEATASTLVELLCSQLDTLKGRDKRPQDVAKAAASILDTLVNGGLLKMWTPPTDDTTHVSGVLTRGLSTVAGLGTRHQIALALAVVYRRMGRTDNATEKVSGLLEQLTAVNKLGGEPDFDKQVDGLNLILGPPSDGLSAWWWVQAPVLRHMLWQLREPTCDFGVRRLIEDALCKCGNDRSEDTTVLALVRGLIIPWTRKLLDHPSEVVVNSGIRIIAAYCTNMAPFAVAQGWDRERGAGSSTKDESGSTWADLLHVELMPLAEQGTLDDLFHLQKSRQHKALVRILALEDELSKSTISHLLLPLARYHITNSPDDHNLVDVSTGIMKLAAKDLSWTRVIGIFRWLGGQLKPGGVSRKGLRNRGIGRHGVSPEQMEKALLKGVSAAVQGISQRDDLSEKIGNLKSTVLPMLRRLVYTKQKVEDEAGAVGNEKQAHHGRGGQQDVFVTIRVSMVSAMLEVLSLMDADVFGSEFNKLTGVVVGGLLSRELEDRRKARDALSRMAAAATSLKQITFMLRTIRTRMSRGGYQTPVAVFTASKIIDSATLKDGEGVESFLKEVMGMYGMEEARWLSMQGRAESTQGTEENPMLAKQVSEAARPKANAILEAVGKAMPIEKVLDGLMKPLYGRLIGTELDDVREGAWSSQHAGGVGGARFARRVRTSMLQLTTGILASHSPIQQCQRILTRAVSVLEDKCSFEEVDLFSASAAIIDPATSGEGASNNTRKSRKEEAVTVLPGAATGRGAWVAEEWKKGSGASTRRYDNTIRGSAAAEVGLKLLEGLLKKGSSSTASLLSDEETLRGILSPIAYFITVSKVDDVFVPAARSLSRLISSMKYTSVKGGPLASSSSSSSSSTSGNNPLLDVLSAKETLGIVRSVLKMVQFYSAGASLSKDLTVVQATRQQSTHSSAASSIVATCTKLLCSLLTGTVGIIKCNEELLLALLAHVELCVSEHPKLRMSAMTMLRRVIMPRVSPPSEASTKRTKNSGKAGHSQLVVQLYSVCNVVLENLLCGAGGTYYNDDALGALCGQIVSKWLIDYPHTTQSLTAKIASLVRVAAACANSPNPTCAPPTRRYSINALHSLALQMPAEVLKEFSLMMTLTGLAGAAGETDDRCRSMLRELVKVVVEKVHLRATLRGKVISWSKADQPKLLGAFGEFCLTCADPSDAGIVPVLREAVIRLGQISSPQQLTYWHTLYELLIAFEAGGYHKSAVLDDTSNAFMQLSLGPAGTQAPHPWVRLAALRIVTEYSNGRSEWTIPESAIDSELLTQFGDPKHSPTTDTYVPEGAIPRLTTACYSPFAGEHPEVASATVRATVAVLSCAQRDQNSRVEVVSEEEEVDEEEPEEVEIDDTDIGDTEEDSNPLADGKDEKGDDKTSSEDDDEADLEDVEGGDMGLLVEHEKDAVDNGDLTMELPPESSERVPPRLRWLLVRTSYETRKLLAAYKRSGGIVRLGALLKLVCASAVLVTPDVLCSDEAGLLKPLLSTLVRISSVRPAQEGEDQIGQASSLTDLAKLRPYTGIRRVCAIANQAVESMGKWIRKAGGATLYNKWNKELVEMRGIVVRSRQRRKADEKADAIVHPQETAERKLAKRAVKVEKRKRAMKEKVQEWRGLKQRKL</sequence>
<dbReference type="PANTHER" id="PTHR17695">
    <property type="entry name" value="SMALL SUBUNIT PROCESSOME COMPONENT 20 HOMOLOG"/>
    <property type="match status" value="1"/>
</dbReference>
<feature type="compositionally biased region" description="Acidic residues" evidence="1">
    <location>
        <begin position="2618"/>
        <end position="2628"/>
    </location>
</feature>
<dbReference type="Pfam" id="PF07539">
    <property type="entry name" value="UTP20_N"/>
    <property type="match status" value="1"/>
</dbReference>
<feature type="compositionally biased region" description="Acidic residues" evidence="1">
    <location>
        <begin position="749"/>
        <end position="758"/>
    </location>
</feature>
<feature type="domain" description="U3 small nucleolar RNA-associated protein 20" evidence="3">
    <location>
        <begin position="1688"/>
        <end position="1870"/>
    </location>
</feature>
<dbReference type="InterPro" id="IPR016024">
    <property type="entry name" value="ARM-type_fold"/>
</dbReference>
<feature type="region of interest" description="Disordered" evidence="1">
    <location>
        <begin position="19"/>
        <end position="38"/>
    </location>
</feature>